<dbReference type="EMBL" id="JAGGJQ010000007">
    <property type="protein sequence ID" value="MBP1840556.1"/>
    <property type="molecule type" value="Genomic_DNA"/>
</dbReference>
<evidence type="ECO:0000313" key="3">
    <source>
        <dbReference type="EMBL" id="MDQ0336031.1"/>
    </source>
</evidence>
<protein>
    <recommendedName>
        <fullName evidence="6">DUF4831 domain-containing protein</fullName>
    </recommendedName>
</protein>
<dbReference type="Proteomes" id="UP001138672">
    <property type="component" value="Unassembled WGS sequence"/>
</dbReference>
<organism evidence="2 4">
    <name type="scientific">Formosa algae</name>
    <dbReference type="NCBI Taxonomy" id="225843"/>
    <lineage>
        <taxon>Bacteria</taxon>
        <taxon>Pseudomonadati</taxon>
        <taxon>Bacteroidota</taxon>
        <taxon>Flavobacteriia</taxon>
        <taxon>Flavobacteriales</taxon>
        <taxon>Flavobacteriaceae</taxon>
        <taxon>Formosa</taxon>
    </lineage>
</organism>
<name>A0A9X1C973_9FLAO</name>
<feature type="coiled-coil region" evidence="1">
    <location>
        <begin position="330"/>
        <end position="376"/>
    </location>
</feature>
<proteinExistence type="predicted"/>
<evidence type="ECO:0000313" key="4">
    <source>
        <dbReference type="Proteomes" id="UP001138672"/>
    </source>
</evidence>
<dbReference type="PROSITE" id="PS51257">
    <property type="entry name" value="PROKAR_LIPOPROTEIN"/>
    <property type="match status" value="1"/>
</dbReference>
<evidence type="ECO:0008006" key="6">
    <source>
        <dbReference type="Google" id="ProtNLM"/>
    </source>
</evidence>
<dbReference type="EMBL" id="JAUSUU010000007">
    <property type="protein sequence ID" value="MDQ0336031.1"/>
    <property type="molecule type" value="Genomic_DNA"/>
</dbReference>
<dbReference type="OrthoDB" id="1438373at2"/>
<evidence type="ECO:0000256" key="1">
    <source>
        <dbReference type="SAM" id="Coils"/>
    </source>
</evidence>
<dbReference type="Proteomes" id="UP001231587">
    <property type="component" value="Unassembled WGS sequence"/>
</dbReference>
<keyword evidence="1" id="KW-0175">Coiled coil</keyword>
<dbReference type="AlphaFoldDB" id="A0A9X1C973"/>
<evidence type="ECO:0000313" key="2">
    <source>
        <dbReference type="EMBL" id="MBP1840556.1"/>
    </source>
</evidence>
<reference evidence="2" key="1">
    <citation type="submission" date="2021-03" db="EMBL/GenBank/DDBJ databases">
        <title>Genomic Encyclopedia of Type Strains, Phase IV (KMG-IV): sequencing the most valuable type-strain genomes for metagenomic binning, comparative biology and taxonomic classification.</title>
        <authorList>
            <person name="Goeker M."/>
        </authorList>
    </citation>
    <scope>NUCLEOTIDE SEQUENCE</scope>
    <source>
        <strain evidence="2">DSM 15523</strain>
        <strain evidence="3 5">DSM 16476</strain>
    </source>
</reference>
<sequence>MKNQLLYFALVFMMFSSCSKKSYTALYQDHTTMASNATPYFLSKNLLRVEVIYTLNEPRAYRNGIDQALTSSTTKLTIEDPIKITNILVPDQSHTFVLTGNQIPDALFVDAESQTNPQVEGETISLPSEIIAYKGPYASASLTDTSLEAEAYRSVLEIMNNISEIKTQKDIDLTLKIVSFYKSQIKVLNEDFKPYIKKSKVKYTTIIDPTTLYTEAGFWSKTAENTIYHTINPKHIFENVEFLNDALTLQFPQVEVSSLPQFVTEQGVEGVVYRIPAAVDFTLSLKDVFVESDSLSLAQLGSTEVLSVKDLESYEDAPAILFKAEHVEGIQNFQEKMEKLEFQFNDNIENSQQVLRKEYEDKLVTIDLLLKRLQERKTEL</sequence>
<comment type="caution">
    <text evidence="2">The sequence shown here is derived from an EMBL/GenBank/DDBJ whole genome shotgun (WGS) entry which is preliminary data.</text>
</comment>
<dbReference type="RefSeq" id="WP_157486306.1">
    <property type="nucleotide sequence ID" value="NZ_JAGGJQ010000007.1"/>
</dbReference>
<keyword evidence="5" id="KW-1185">Reference proteome</keyword>
<accession>A0A9X1C973</accession>
<evidence type="ECO:0000313" key="5">
    <source>
        <dbReference type="Proteomes" id="UP001231587"/>
    </source>
</evidence>
<gene>
    <name evidence="2" type="ORF">J2Z56_002486</name>
    <name evidence="3" type="ORF">J2Z57_002483</name>
</gene>